<dbReference type="GO" id="GO:0050661">
    <property type="term" value="F:NADP binding"/>
    <property type="evidence" value="ECO:0007669"/>
    <property type="project" value="InterPro"/>
</dbReference>
<keyword evidence="4 8" id="KW-0521">NADP</keyword>
<feature type="domain" description="Shikimate dehydrogenase substrate binding N-terminal" evidence="10">
    <location>
        <begin position="15"/>
        <end position="97"/>
    </location>
</feature>
<dbReference type="EMBL" id="NVSR01000011">
    <property type="protein sequence ID" value="PCI29690.1"/>
    <property type="molecule type" value="Genomic_DNA"/>
</dbReference>
<dbReference type="PANTHER" id="PTHR21089">
    <property type="entry name" value="SHIKIMATE DEHYDROGENASE"/>
    <property type="match status" value="1"/>
</dbReference>
<feature type="domain" description="SDH C-terminal" evidence="11">
    <location>
        <begin position="245"/>
        <end position="275"/>
    </location>
</feature>
<feature type="binding site" evidence="8">
    <location>
        <begin position="134"/>
        <end position="138"/>
    </location>
    <ligand>
        <name>NADP(+)</name>
        <dbReference type="ChEBI" id="CHEBI:58349"/>
    </ligand>
</feature>
<dbReference type="InterPro" id="IPR046346">
    <property type="entry name" value="Aminoacid_DH-like_N_sf"/>
</dbReference>
<comment type="subunit">
    <text evidence="8">Homodimer.</text>
</comment>
<dbReference type="GO" id="GO:0009423">
    <property type="term" value="P:chorismate biosynthetic process"/>
    <property type="evidence" value="ECO:0007669"/>
    <property type="project" value="UniProtKB-UniRule"/>
</dbReference>
<dbReference type="SUPFAM" id="SSF51735">
    <property type="entry name" value="NAD(P)-binding Rossmann-fold domains"/>
    <property type="match status" value="1"/>
</dbReference>
<dbReference type="UniPathway" id="UPA00053">
    <property type="reaction ID" value="UER00087"/>
</dbReference>
<evidence type="ECO:0000259" key="11">
    <source>
        <dbReference type="Pfam" id="PF18317"/>
    </source>
</evidence>
<reference evidence="13" key="1">
    <citation type="submission" date="2017-08" db="EMBL/GenBank/DDBJ databases">
        <title>A dynamic microbial community with high functional redundancy inhabits the cold, oxic subseafloor aquifer.</title>
        <authorList>
            <person name="Tully B.J."/>
            <person name="Wheat C.G."/>
            <person name="Glazer B.T."/>
            <person name="Huber J.A."/>
        </authorList>
    </citation>
    <scope>NUCLEOTIDE SEQUENCE [LARGE SCALE GENOMIC DNA]</scope>
</reference>
<keyword evidence="5 8" id="KW-0560">Oxidoreductase</keyword>
<dbReference type="Gene3D" id="3.40.50.720">
    <property type="entry name" value="NAD(P)-binding Rossmann-like Domain"/>
    <property type="match status" value="1"/>
</dbReference>
<dbReference type="CDD" id="cd01065">
    <property type="entry name" value="NAD_bind_Shikimate_DH"/>
    <property type="match status" value="1"/>
</dbReference>
<dbReference type="Pfam" id="PF08501">
    <property type="entry name" value="Shikimate_dh_N"/>
    <property type="match status" value="1"/>
</dbReference>
<dbReference type="InterPro" id="IPR022893">
    <property type="entry name" value="Shikimate_DH_fam"/>
</dbReference>
<organism evidence="12 13">
    <name type="scientific">SAR324 cluster bacterium</name>
    <dbReference type="NCBI Taxonomy" id="2024889"/>
    <lineage>
        <taxon>Bacteria</taxon>
        <taxon>Deltaproteobacteria</taxon>
        <taxon>SAR324 cluster</taxon>
    </lineage>
</organism>
<dbReference type="SUPFAM" id="SSF53223">
    <property type="entry name" value="Aminoacid dehydrogenase-like, N-terminal domain"/>
    <property type="match status" value="1"/>
</dbReference>
<dbReference type="GO" id="GO:0004764">
    <property type="term" value="F:shikimate 3-dehydrogenase (NADP+) activity"/>
    <property type="evidence" value="ECO:0007669"/>
    <property type="project" value="UniProtKB-UniRule"/>
</dbReference>
<evidence type="ECO:0000313" key="13">
    <source>
        <dbReference type="Proteomes" id="UP000218113"/>
    </source>
</evidence>
<gene>
    <name evidence="8 12" type="primary">aroE</name>
    <name evidence="12" type="ORF">COB67_03540</name>
</gene>
<dbReference type="InterPro" id="IPR013708">
    <property type="entry name" value="Shikimate_DH-bd_N"/>
</dbReference>
<evidence type="ECO:0000256" key="3">
    <source>
        <dbReference type="ARBA" id="ARBA00022605"/>
    </source>
</evidence>
<dbReference type="InterPro" id="IPR011342">
    <property type="entry name" value="Shikimate_DH"/>
</dbReference>
<evidence type="ECO:0000256" key="8">
    <source>
        <dbReference type="HAMAP-Rule" id="MF_00222"/>
    </source>
</evidence>
<comment type="similarity">
    <text evidence="8">Belongs to the shikimate dehydrogenase family.</text>
</comment>
<feature type="binding site" evidence="8">
    <location>
        <position position="224"/>
    </location>
    <ligand>
        <name>shikimate</name>
        <dbReference type="ChEBI" id="CHEBI:36208"/>
    </ligand>
</feature>
<feature type="binding site" evidence="8">
    <location>
        <position position="70"/>
    </location>
    <ligand>
        <name>shikimate</name>
        <dbReference type="ChEBI" id="CHEBI:36208"/>
    </ligand>
</feature>
<dbReference type="NCBIfam" id="TIGR00507">
    <property type="entry name" value="aroE"/>
    <property type="match status" value="1"/>
</dbReference>
<evidence type="ECO:0000256" key="1">
    <source>
        <dbReference type="ARBA" id="ARBA00004871"/>
    </source>
</evidence>
<keyword evidence="3 8" id="KW-0028">Amino-acid biosynthesis</keyword>
<comment type="pathway">
    <text evidence="1 8">Metabolic intermediate biosynthesis; chorismate biosynthesis; chorismate from D-erythrose 4-phosphate and phosphoenolpyruvate: step 4/7.</text>
</comment>
<dbReference type="Proteomes" id="UP000218113">
    <property type="component" value="Unassembled WGS sequence"/>
</dbReference>
<comment type="caution">
    <text evidence="8">Lacks conserved residue(s) required for the propagation of feature annotation.</text>
</comment>
<dbReference type="EC" id="1.1.1.25" evidence="2 8"/>
<dbReference type="Gene3D" id="3.40.50.10860">
    <property type="entry name" value="Leucine Dehydrogenase, chain A, domain 1"/>
    <property type="match status" value="1"/>
</dbReference>
<proteinExistence type="inferred from homology"/>
<dbReference type="HAMAP" id="MF_00222">
    <property type="entry name" value="Shikimate_DH_AroE"/>
    <property type="match status" value="1"/>
</dbReference>
<evidence type="ECO:0000256" key="7">
    <source>
        <dbReference type="ARBA" id="ARBA00049442"/>
    </source>
</evidence>
<name>A0A2A4T7R8_9DELT</name>
<dbReference type="Pfam" id="PF01488">
    <property type="entry name" value="Shikimate_DH"/>
    <property type="match status" value="1"/>
</dbReference>
<feature type="binding site" evidence="8">
    <location>
        <position position="95"/>
    </location>
    <ligand>
        <name>shikimate</name>
        <dbReference type="ChEBI" id="CHEBI:36208"/>
    </ligand>
</feature>
<dbReference type="InterPro" id="IPR041121">
    <property type="entry name" value="SDH_C"/>
</dbReference>
<feature type="binding site" evidence="8">
    <location>
        <position position="110"/>
    </location>
    <ligand>
        <name>shikimate</name>
        <dbReference type="ChEBI" id="CHEBI:36208"/>
    </ligand>
</feature>
<evidence type="ECO:0000259" key="10">
    <source>
        <dbReference type="Pfam" id="PF08501"/>
    </source>
</evidence>
<dbReference type="InterPro" id="IPR036291">
    <property type="entry name" value="NAD(P)-bd_dom_sf"/>
</dbReference>
<feature type="binding site" evidence="8">
    <location>
        <position position="222"/>
    </location>
    <ligand>
        <name>NADP(+)</name>
        <dbReference type="ChEBI" id="CHEBI:58349"/>
    </ligand>
</feature>
<evidence type="ECO:0000313" key="12">
    <source>
        <dbReference type="EMBL" id="PCI29690.1"/>
    </source>
</evidence>
<dbReference type="GO" id="GO:0019632">
    <property type="term" value="P:shikimate metabolic process"/>
    <property type="evidence" value="ECO:0007669"/>
    <property type="project" value="InterPro"/>
</dbReference>
<accession>A0A2A4T7R8</accession>
<dbReference type="GO" id="GO:0008652">
    <property type="term" value="P:amino acid biosynthetic process"/>
    <property type="evidence" value="ECO:0007669"/>
    <property type="project" value="UniProtKB-KW"/>
</dbReference>
<feature type="domain" description="Quinate/shikimate 5-dehydrogenase/glutamyl-tRNA reductase" evidence="9">
    <location>
        <begin position="122"/>
        <end position="222"/>
    </location>
</feature>
<evidence type="ECO:0000259" key="9">
    <source>
        <dbReference type="Pfam" id="PF01488"/>
    </source>
</evidence>
<feature type="binding site" evidence="8">
    <location>
        <position position="252"/>
    </location>
    <ligand>
        <name>shikimate</name>
        <dbReference type="ChEBI" id="CHEBI:36208"/>
    </ligand>
</feature>
<evidence type="ECO:0000256" key="4">
    <source>
        <dbReference type="ARBA" id="ARBA00022857"/>
    </source>
</evidence>
<protein>
    <recommendedName>
        <fullName evidence="2 8">Shikimate dehydrogenase (NADP(+))</fullName>
        <shortName evidence="8">SDH</shortName>
        <ecNumber evidence="2 8">1.1.1.25</ecNumber>
    </recommendedName>
</protein>
<evidence type="ECO:0000256" key="2">
    <source>
        <dbReference type="ARBA" id="ARBA00012962"/>
    </source>
</evidence>
<feature type="binding site" evidence="8">
    <location>
        <begin position="23"/>
        <end position="25"/>
    </location>
    <ligand>
        <name>shikimate</name>
        <dbReference type="ChEBI" id="CHEBI:36208"/>
    </ligand>
</feature>
<evidence type="ECO:0000256" key="5">
    <source>
        <dbReference type="ARBA" id="ARBA00023002"/>
    </source>
</evidence>
<evidence type="ECO:0000256" key="6">
    <source>
        <dbReference type="ARBA" id="ARBA00023141"/>
    </source>
</evidence>
<dbReference type="InterPro" id="IPR006151">
    <property type="entry name" value="Shikm_DH/Glu-tRNA_Rdtase"/>
</dbReference>
<comment type="catalytic activity">
    <reaction evidence="7 8">
        <text>shikimate + NADP(+) = 3-dehydroshikimate + NADPH + H(+)</text>
        <dbReference type="Rhea" id="RHEA:17737"/>
        <dbReference type="ChEBI" id="CHEBI:15378"/>
        <dbReference type="ChEBI" id="CHEBI:16630"/>
        <dbReference type="ChEBI" id="CHEBI:36208"/>
        <dbReference type="ChEBI" id="CHEBI:57783"/>
        <dbReference type="ChEBI" id="CHEBI:58349"/>
        <dbReference type="EC" id="1.1.1.25"/>
    </reaction>
</comment>
<sequence>MVQFSIDGKTKIYGIIGQPVSHSFSPGMHTQAFQQLGLNAVYLPFPLQENQLPQLFNAFSLTGVQGFNVTVPYKEKIIPYLDQVSKEAQLLGSVNTVMRTAEGWWGTSTDGAGFVRSLQEEKFVIPKAKVLLLGAGGSAKAVALALVEAGIHSLHIMNRTAAKAQLLTDLCRQENPALETSVNPAVIEAYDLLVNCTSIGMEDASCPASDELIQKSRFIIDIIYNPVKTTLLHKAEKFNIAHCNGLGMLLHQGVAAFEIWTKQRAPVEVMKKSLLHSLRLA</sequence>
<dbReference type="PANTHER" id="PTHR21089:SF1">
    <property type="entry name" value="BIFUNCTIONAL 3-DEHYDROQUINATE DEHYDRATASE_SHIKIMATE DEHYDROGENASE, CHLOROPLASTIC"/>
    <property type="match status" value="1"/>
</dbReference>
<comment type="function">
    <text evidence="8">Involved in the biosynthesis of the chorismate, which leads to the biosynthesis of aromatic amino acids. Catalyzes the reversible NADPH linked reduction of 3-dehydroshikimate (DHSA) to yield shikimate (SA).</text>
</comment>
<feature type="active site" description="Proton acceptor" evidence="8">
    <location>
        <position position="74"/>
    </location>
</feature>
<comment type="caution">
    <text evidence="12">The sequence shown here is derived from an EMBL/GenBank/DDBJ whole genome shotgun (WGS) entry which is preliminary data.</text>
</comment>
<dbReference type="Pfam" id="PF18317">
    <property type="entry name" value="SDH_C"/>
    <property type="match status" value="1"/>
</dbReference>
<dbReference type="NCBIfam" id="NF001314">
    <property type="entry name" value="PRK00258.2-2"/>
    <property type="match status" value="1"/>
</dbReference>
<feature type="binding site" evidence="8">
    <location>
        <position position="245"/>
    </location>
    <ligand>
        <name>NADP(+)</name>
        <dbReference type="ChEBI" id="CHEBI:58349"/>
    </ligand>
</feature>
<dbReference type="GO" id="GO:0009073">
    <property type="term" value="P:aromatic amino acid family biosynthetic process"/>
    <property type="evidence" value="ECO:0007669"/>
    <property type="project" value="UniProtKB-KW"/>
</dbReference>
<feature type="binding site" evidence="8">
    <location>
        <begin position="158"/>
        <end position="163"/>
    </location>
    <ligand>
        <name>NADP(+)</name>
        <dbReference type="ChEBI" id="CHEBI:58349"/>
    </ligand>
</feature>
<dbReference type="AlphaFoldDB" id="A0A2A4T7R8"/>
<keyword evidence="6 8" id="KW-0057">Aromatic amino acid biosynthesis</keyword>